<keyword evidence="2" id="KW-1185">Reference proteome</keyword>
<protein>
    <submittedName>
        <fullName evidence="1">Uncharacterized protein</fullName>
    </submittedName>
</protein>
<dbReference type="AlphaFoldDB" id="A0A4Z2GIL4"/>
<evidence type="ECO:0000313" key="2">
    <source>
        <dbReference type="Proteomes" id="UP000314294"/>
    </source>
</evidence>
<organism evidence="1 2">
    <name type="scientific">Liparis tanakae</name>
    <name type="common">Tanaka's snailfish</name>
    <dbReference type="NCBI Taxonomy" id="230148"/>
    <lineage>
        <taxon>Eukaryota</taxon>
        <taxon>Metazoa</taxon>
        <taxon>Chordata</taxon>
        <taxon>Craniata</taxon>
        <taxon>Vertebrata</taxon>
        <taxon>Euteleostomi</taxon>
        <taxon>Actinopterygii</taxon>
        <taxon>Neopterygii</taxon>
        <taxon>Teleostei</taxon>
        <taxon>Neoteleostei</taxon>
        <taxon>Acanthomorphata</taxon>
        <taxon>Eupercaria</taxon>
        <taxon>Perciformes</taxon>
        <taxon>Cottioidei</taxon>
        <taxon>Cottales</taxon>
        <taxon>Liparidae</taxon>
        <taxon>Liparis</taxon>
    </lineage>
</organism>
<dbReference type="EMBL" id="SRLO01000518">
    <property type="protein sequence ID" value="TNN53378.1"/>
    <property type="molecule type" value="Genomic_DNA"/>
</dbReference>
<gene>
    <name evidence="1" type="ORF">EYF80_036445</name>
</gene>
<name>A0A4Z2GIL4_9TELE</name>
<proteinExistence type="predicted"/>
<comment type="caution">
    <text evidence="1">The sequence shown here is derived from an EMBL/GenBank/DDBJ whole genome shotgun (WGS) entry which is preliminary data.</text>
</comment>
<accession>A0A4Z2GIL4</accession>
<sequence length="149" mass="16264">MEFFFYVHTCVCHPRVCLGRWYDPVQRAQRGAAAPRGLAARPEDRRAAAWTWCESLLPSCGALRAQCAVSNGVTDPIPPGPGGVPLLLQVFSSVGFPIKPTRGPLGSASIHSITCDETLSDLCDLVFSVHRRLRLLKEGRHPSEEAITL</sequence>
<reference evidence="1 2" key="1">
    <citation type="submission" date="2019-03" db="EMBL/GenBank/DDBJ databases">
        <title>First draft genome of Liparis tanakae, snailfish: a comprehensive survey of snailfish specific genes.</title>
        <authorList>
            <person name="Kim W."/>
            <person name="Song I."/>
            <person name="Jeong J.-H."/>
            <person name="Kim D."/>
            <person name="Kim S."/>
            <person name="Ryu S."/>
            <person name="Song J.Y."/>
            <person name="Lee S.K."/>
        </authorList>
    </citation>
    <scope>NUCLEOTIDE SEQUENCE [LARGE SCALE GENOMIC DNA]</scope>
    <source>
        <tissue evidence="1">Muscle</tissue>
    </source>
</reference>
<dbReference type="Proteomes" id="UP000314294">
    <property type="component" value="Unassembled WGS sequence"/>
</dbReference>
<evidence type="ECO:0000313" key="1">
    <source>
        <dbReference type="EMBL" id="TNN53378.1"/>
    </source>
</evidence>